<dbReference type="Gene3D" id="3.50.50.60">
    <property type="entry name" value="FAD/NAD(P)-binding domain"/>
    <property type="match status" value="1"/>
</dbReference>
<organism evidence="4 5">
    <name type="scientific">Marinibactrum halimedae</name>
    <dbReference type="NCBI Taxonomy" id="1444977"/>
    <lineage>
        <taxon>Bacteria</taxon>
        <taxon>Pseudomonadati</taxon>
        <taxon>Pseudomonadota</taxon>
        <taxon>Gammaproteobacteria</taxon>
        <taxon>Cellvibrionales</taxon>
        <taxon>Cellvibrionaceae</taxon>
        <taxon>Marinibactrum</taxon>
    </lineage>
</organism>
<dbReference type="EMBL" id="BSPD01000102">
    <property type="protein sequence ID" value="GLS28189.1"/>
    <property type="molecule type" value="Genomic_DNA"/>
</dbReference>
<evidence type="ECO:0000313" key="5">
    <source>
        <dbReference type="Proteomes" id="UP001156870"/>
    </source>
</evidence>
<dbReference type="InterPro" id="IPR012132">
    <property type="entry name" value="GMC_OxRdtase"/>
</dbReference>
<dbReference type="Pfam" id="PF05199">
    <property type="entry name" value="GMC_oxred_C"/>
    <property type="match status" value="1"/>
</dbReference>
<accession>A0AA37WNL4</accession>
<evidence type="ECO:0000313" key="4">
    <source>
        <dbReference type="EMBL" id="GLS28189.1"/>
    </source>
</evidence>
<dbReference type="GO" id="GO:0050660">
    <property type="term" value="F:flavin adenine dinucleotide binding"/>
    <property type="evidence" value="ECO:0007669"/>
    <property type="project" value="InterPro"/>
</dbReference>
<reference evidence="4 5" key="1">
    <citation type="journal article" date="2014" name="Int. J. Syst. Evol. Microbiol.">
        <title>Complete genome sequence of Corynebacterium casei LMG S-19264T (=DSM 44701T), isolated from a smear-ripened cheese.</title>
        <authorList>
            <consortium name="US DOE Joint Genome Institute (JGI-PGF)"/>
            <person name="Walter F."/>
            <person name="Albersmeier A."/>
            <person name="Kalinowski J."/>
            <person name="Ruckert C."/>
        </authorList>
    </citation>
    <scope>NUCLEOTIDE SEQUENCE [LARGE SCALE GENOMIC DNA]</scope>
    <source>
        <strain evidence="4 5">NBRC 110095</strain>
    </source>
</reference>
<dbReference type="InterPro" id="IPR007867">
    <property type="entry name" value="GMC_OxRtase_C"/>
</dbReference>
<dbReference type="InterPro" id="IPR036188">
    <property type="entry name" value="FAD/NAD-bd_sf"/>
</dbReference>
<feature type="domain" description="Glucose-methanol-choline oxidoreductase N-terminal" evidence="3">
    <location>
        <begin position="378"/>
        <end position="392"/>
    </location>
</feature>
<gene>
    <name evidence="4" type="ORF">GCM10007877_39080</name>
</gene>
<dbReference type="PANTHER" id="PTHR11552">
    <property type="entry name" value="GLUCOSE-METHANOL-CHOLINE GMC OXIDOREDUCTASE"/>
    <property type="match status" value="1"/>
</dbReference>
<feature type="region of interest" description="Disordered" evidence="2">
    <location>
        <begin position="1"/>
        <end position="36"/>
    </location>
</feature>
<dbReference type="Pfam" id="PF00732">
    <property type="entry name" value="GMC_oxred_N"/>
    <property type="match status" value="1"/>
</dbReference>
<sequence length="674" mass="75008">MGDQKSKENNPIENNNAASNTKASESAQTKKGGMDRRTFSKRAIQLGGLAAASSSVAASSFSTMQSNTFYDEYEYVIVGSGAGGGPLAANLAKAGYSVLVLEAGDNDPSDNTHDIPAWHPFASEDRKLSWDFFVNHYKDPQRQQQDSKYVPGKGILYPRSSTVGGCTTHHALITVYPHNNDFDKIAELTGDDSWDSANMRRYFERLERCEYVPRPLSANNNPSRHGFDGWLPTNKVDLGLLLEDPAILKIVLATLSRYGLDGALDRILSGNLALDINHWDVARGREGPFLVPMAANGRGRRESVREYLFDTQDKYPDRLHIRTNALATQVLFDGNRAIGVEFIEGQGLYRADPLHNNNANAGERKQVIARREVILAGGAFNSPQLLKLSGIGPADELRRHGITPRLNRPGVGENLQDRYEVGVVSELDDDLALLERCTWGEEGDPCLRRYRNRWWSRGPYATNGATLSVVKRSFEERLDPDLFIFGLPSEFRGYYPGYSESLKTVKNRFSWLVLKGHTNNSAGRVTLRSSDPQDTPEINFNYFDEGNDTNGDDLRSVVEGVKAARDIMDSSWTRDQITREVYPGDDKQSDQEIEEYVKNEAWGHHASCTNKMGSPEDPMAVVDSKFRVIGTENLRVVDASVFPYIPGFFIVVPIYMISEKASDEIIATAQGTTV</sequence>
<comment type="caution">
    <text evidence="4">The sequence shown here is derived from an EMBL/GenBank/DDBJ whole genome shotgun (WGS) entry which is preliminary data.</text>
</comment>
<dbReference type="SUPFAM" id="SSF51905">
    <property type="entry name" value="FAD/NAD(P)-binding domain"/>
    <property type="match status" value="1"/>
</dbReference>
<dbReference type="RefSeq" id="WP_232594124.1">
    <property type="nucleotide sequence ID" value="NZ_BSPD01000102.1"/>
</dbReference>
<dbReference type="GO" id="GO:0016614">
    <property type="term" value="F:oxidoreductase activity, acting on CH-OH group of donors"/>
    <property type="evidence" value="ECO:0007669"/>
    <property type="project" value="InterPro"/>
</dbReference>
<keyword evidence="5" id="KW-1185">Reference proteome</keyword>
<dbReference type="Gene3D" id="3.30.560.10">
    <property type="entry name" value="Glucose Oxidase, domain 3"/>
    <property type="match status" value="1"/>
</dbReference>
<dbReference type="SUPFAM" id="SSF54373">
    <property type="entry name" value="FAD-linked reductases, C-terminal domain"/>
    <property type="match status" value="1"/>
</dbReference>
<dbReference type="PANTHER" id="PTHR11552:SF80">
    <property type="entry name" value="GMC OXIDOREDUCTASE"/>
    <property type="match status" value="1"/>
</dbReference>
<proteinExistence type="inferred from homology"/>
<protein>
    <submittedName>
        <fullName evidence="4">Choline oxidase</fullName>
    </submittedName>
</protein>
<dbReference type="PROSITE" id="PS00624">
    <property type="entry name" value="GMC_OXRED_2"/>
    <property type="match status" value="1"/>
</dbReference>
<evidence type="ECO:0000259" key="3">
    <source>
        <dbReference type="PROSITE" id="PS00624"/>
    </source>
</evidence>
<dbReference type="AlphaFoldDB" id="A0AA37WNL4"/>
<comment type="similarity">
    <text evidence="1">Belongs to the GMC oxidoreductase family.</text>
</comment>
<dbReference type="Proteomes" id="UP001156870">
    <property type="component" value="Unassembled WGS sequence"/>
</dbReference>
<name>A0AA37WNL4_9GAMM</name>
<dbReference type="InterPro" id="IPR000172">
    <property type="entry name" value="GMC_OxRdtase_N"/>
</dbReference>
<dbReference type="PIRSF" id="PIRSF000137">
    <property type="entry name" value="Alcohol_oxidase"/>
    <property type="match status" value="1"/>
</dbReference>
<evidence type="ECO:0000256" key="1">
    <source>
        <dbReference type="ARBA" id="ARBA00010790"/>
    </source>
</evidence>
<feature type="compositionally biased region" description="Basic and acidic residues" evidence="2">
    <location>
        <begin position="1"/>
        <end position="10"/>
    </location>
</feature>
<feature type="compositionally biased region" description="Low complexity" evidence="2">
    <location>
        <begin position="11"/>
        <end position="20"/>
    </location>
</feature>
<evidence type="ECO:0000256" key="2">
    <source>
        <dbReference type="SAM" id="MobiDB-lite"/>
    </source>
</evidence>